<feature type="chain" id="PRO_5001991643" evidence="1">
    <location>
        <begin position="20"/>
        <end position="182"/>
    </location>
</feature>
<reference evidence="2 3" key="1">
    <citation type="submission" date="2013-09" db="EMBL/GenBank/DDBJ databases">
        <authorList>
            <person name="Zeng Z."/>
            <person name="Chen C."/>
        </authorList>
    </citation>
    <scope>NUCLEOTIDE SEQUENCE [LARGE SCALE GENOMIC DNA]</scope>
    <source>
        <strain evidence="2 3">WB 3.3-2</strain>
    </source>
</reference>
<name>A0A0A2LZE5_9FLAO</name>
<feature type="signal peptide" evidence="1">
    <location>
        <begin position="1"/>
        <end position="19"/>
    </location>
</feature>
<gene>
    <name evidence="2" type="ORF">Q765_20230</name>
</gene>
<protein>
    <submittedName>
        <fullName evidence="2">Uncharacterized protein</fullName>
    </submittedName>
</protein>
<dbReference type="EMBL" id="JRLX01000041">
    <property type="protein sequence ID" value="KGO84681.1"/>
    <property type="molecule type" value="Genomic_DNA"/>
</dbReference>
<dbReference type="STRING" id="1121895.GCA_000378485_03399"/>
<sequence length="182" mass="21147">MKAVLICLSLLLFCVSSNAQDMASLKQRVDKVYAHLVTNESDSLVKYAHPSVFKVLSEKEFIDLHRSIEKMDEGTVSLINIPPNFKINEIKKIEQSSYCILYYDEASKITFTEPIHSSYEKILLDVFKKRFNAEKVVFNSTTNTFLVKRRMELIAIADNHTNYEWTFFPIIEDQKIREQLGL</sequence>
<keyword evidence="3" id="KW-1185">Reference proteome</keyword>
<evidence type="ECO:0000313" key="2">
    <source>
        <dbReference type="EMBL" id="KGO84681.1"/>
    </source>
</evidence>
<dbReference type="RefSeq" id="WP_020214578.1">
    <property type="nucleotide sequence ID" value="NZ_JRLX01000041.1"/>
</dbReference>
<evidence type="ECO:0000256" key="1">
    <source>
        <dbReference type="SAM" id="SignalP"/>
    </source>
</evidence>
<organism evidence="2 3">
    <name type="scientific">Flavobacterium rivuli WB 3.3-2 = DSM 21788</name>
    <dbReference type="NCBI Taxonomy" id="1121895"/>
    <lineage>
        <taxon>Bacteria</taxon>
        <taxon>Pseudomonadati</taxon>
        <taxon>Bacteroidota</taxon>
        <taxon>Flavobacteriia</taxon>
        <taxon>Flavobacteriales</taxon>
        <taxon>Flavobacteriaceae</taxon>
        <taxon>Flavobacterium</taxon>
    </lineage>
</organism>
<dbReference type="Proteomes" id="UP000030152">
    <property type="component" value="Unassembled WGS sequence"/>
</dbReference>
<proteinExistence type="predicted"/>
<dbReference type="AlphaFoldDB" id="A0A0A2LZE5"/>
<keyword evidence="1" id="KW-0732">Signal</keyword>
<evidence type="ECO:0000313" key="3">
    <source>
        <dbReference type="Proteomes" id="UP000030152"/>
    </source>
</evidence>
<comment type="caution">
    <text evidence="2">The sequence shown here is derived from an EMBL/GenBank/DDBJ whole genome shotgun (WGS) entry which is preliminary data.</text>
</comment>
<dbReference type="OrthoDB" id="982449at2"/>
<accession>A0A0A2LZE5</accession>